<sequence>MKKVDQKFRKLFFLIIIVFTQIGNSQLSELHYLPPLKQDSNNVAIQQQTIYLSTPETTAFTVNVYLGTNPVAITSFSLSKATPISYGLGNGDNNVTLVTNANTGIVLANSGLRFEAPGGEKFYVNYRGRSGSQAASITSKGRAALGQNFKWGGAPIEANHASMSATLGIMATENNTSVTISGYDPNCEFRLGGDVDGITANAITITLQRGQSYVLEAAKNATNANIDGWIGASIVSDKDIAISNGMLNFGINSGSGSRDAGADQPVPEDKLGKEYVFVRGNGGATNEFVVIIGTQANTNIYVNGSATAYANIGVGDYVEIPSSYYSGTSVGDNMFVSSTKDVYAYQVISGDSGIHTVSLNFVAPVNCLMPDTMDYIHDIEDISGITASGGLFIIASTTTANSDIIVTDDTGVVTLPTEAVVAGSADWKTFYVAGLTGDVSVTSTGPIAVGFLGFNGARGVAGYFSGFDTVPVIDLEVVGGGCLPGATVEVVDKDFETYQWFDDGVLVPGATNPAYDPTHSGDYFVRVTKGGCTYDSQPIAAYYCNPDIVITKTADVLEVIEGGTIIFEIEVESRGVNSVTNLAVTDVIPAGLSVVSVNVSIGSWSAPNWIVGTLTSGQIETITIEAVANEISGLEQRLDRTNIATNSQDQTDSNNTTDVPSVAFSILRDTDKDGFADAYDLDDDNDGVLDTVESNGNDPSADADSDGIPNYLDADFCSLNSYSVCTNLDVDNDGIPNHLDLDSDGDGIPDNVEAQLTIGYVAPNADTDSDYITNVGVNSAYLGGLSPENTDGTDTPDYLDTNSDNDSLNDTAEAGIALNGVDADNDGLDDGTDSNTSGYADPGGTIDNPITGPLALLDSDNDANSGGDVDFRDTIDNRPDNDGDGIVDDEDFDDDNDGILDTDEGCGNLVINGSFEAQDFSSEIEFPNSDPNNTDASGTFIGATYNTNTLYGWNYTQNLDGWIGGQSPTWSSDSFATAYKGNQYIDVVGSNNVTGGVNGILSQVINTIPGNSYTFSFHWGEDVGHGNGSSITLEVDVLDATNNPLIDETITASAQGPIGGIIGPRNWYYYSQTFIATTTQTTIQFQAIPPAGSSSAGADIDYVSVVNTGGCQDTDNDGVIDAFDLDSDNDGIYDAVEAGHNQSHTNGEVNGAVGIDGVPNAVQDDPDRETINYTVADSDGDAIIDAQELDADNDGCNDVNEAGFTDGDANGLLGSGTYGSGLLVDTNGVVISGSDGYTIPADANTNTVFDFTEAGSNFSITNQPFDINIYETEAGSFSVVTSGGNLAYQWQESTDSGVTFNDLTDTGIYSGTNTANLVITGVPTSIDDNQYRVVVTNLTLICNEIISSAATIAVLVDIDTDGDGILNRIDLDDDNDGIPDLEESQCEVSISPGVPPSANSAMSLGSGLYTDFNGYWTSAVGAINSVRPDNTSNLLAFEVGSQTYATGVVSSRLIDSDSDGLFDALDTDGNGTGDLALVETSWTALTPVRDIHTGIRLEGSALDGNATAAVGPLLTSGGAPFNPYLNQGVRGLNLAYSIANIGDVWYFNIQGIQMSAYGDGVHDILITQVAQPGSSTFNVLHLIDNSGHFIGNGVSVNWNTVSSMGNHIVDQYNTNDSVSGTNQPKGIRFAAIELSEFNLTPAEVTNAVALRLEISSDADPAFFAVNDASFLSNCVDVDTDLDGIPDSLDLDSDNDGIYDLQESGALNVSGVHDSNNDGVIDGPASSFGDNGLFTAIENNDTSGATINYSISDSDSDSVYDAYELDADNDNCYDVNEAGFTDGDADGLLGSGTLGSGLTVNSDGVVTSGSDGYTTPDDLNTNSTYDFQEFGAVPVISDQPDDDSVCFGENAIFEVTASGANLTYQWQVSTDGGTTFGDISNSSLYNGATTATLNVITPAQTFHNYQYQVIITDSAFSCGFATSDVAVLTLQAQPDAGNNGTLNLCEDDIATLLQLQTAITGEDAGGTWSPALAPNVTTYTYTVAATSPCATDDMSIVTVTYQAQPNAGNNGDLTLCEDETVTLSQLQTAIIGEDAGGTWSPTLAPNVTTYTYTVAATSPCTTEDIATVTVNYTAKPNAATDGALVLCSNEHLTTALLFAELGGAPDAGGVWTPALAGAGTYTYTVNGSGTCSSESDTSVVVVSETDVNYSISSLDPSTCSGSNGLIIIYDLTPSTVYSVSYTDDGTNVSPATFTTNSSGQFAITGLESGSYTNIVVTLLGCTSTSGSVTLNDPMPPPAPISGGDKTECALMPVQTLTATAVAPSGSDLIWYDAVTGGTVITSATLDVVGTVTYYAASLDRTTGCESILRTAVSLTIEGCNADLSLKKTVNNSTPGVGDDITFTIILRNDGPADATAVTIRDIIPSDFNYAHPNFVTSEGAVSFNSGTGALTWDLGSYVLASGSSLTLAYTVTVNVCGEFVNKVEVVSSSQSDPDSTPSNGG</sequence>
<evidence type="ECO:0000313" key="5">
    <source>
        <dbReference type="EMBL" id="MBJ2176195.1"/>
    </source>
</evidence>
<gene>
    <name evidence="5" type="ORF">JBL43_18230</name>
</gene>
<dbReference type="Gene3D" id="2.60.40.10">
    <property type="entry name" value="Immunoglobulins"/>
    <property type="match status" value="1"/>
</dbReference>
<feature type="region of interest" description="Disordered" evidence="1">
    <location>
        <begin position="683"/>
        <end position="707"/>
    </location>
</feature>
<accession>A0ABS0WW53</accession>
<feature type="domain" description="DUF11" evidence="2">
    <location>
        <begin position="2321"/>
        <end position="2435"/>
    </location>
</feature>
<evidence type="ECO:0000259" key="3">
    <source>
        <dbReference type="Pfam" id="PF17517"/>
    </source>
</evidence>
<feature type="domain" description="IgGFc-binding protein N-terminal" evidence="3">
    <location>
        <begin position="136"/>
        <end position="453"/>
    </location>
</feature>
<dbReference type="Proteomes" id="UP000623301">
    <property type="component" value="Unassembled WGS sequence"/>
</dbReference>
<evidence type="ECO:0000259" key="4">
    <source>
        <dbReference type="Pfam" id="PF19081"/>
    </source>
</evidence>
<feature type="compositionally biased region" description="Acidic residues" evidence="1">
    <location>
        <begin position="823"/>
        <end position="832"/>
    </location>
</feature>
<name>A0ABS0WW53_9FLAO</name>
<dbReference type="InterPro" id="IPR001434">
    <property type="entry name" value="OmcB-like_DUF11"/>
</dbReference>
<feature type="domain" description="Ig-like" evidence="4">
    <location>
        <begin position="2235"/>
        <end position="2315"/>
    </location>
</feature>
<feature type="region of interest" description="Disordered" evidence="1">
    <location>
        <begin position="786"/>
        <end position="903"/>
    </location>
</feature>
<dbReference type="InterPro" id="IPR044023">
    <property type="entry name" value="Ig_7"/>
</dbReference>
<evidence type="ECO:0000313" key="6">
    <source>
        <dbReference type="Proteomes" id="UP000623301"/>
    </source>
</evidence>
<dbReference type="Gene3D" id="4.10.1080.10">
    <property type="entry name" value="TSP type-3 repeat"/>
    <property type="match status" value="1"/>
</dbReference>
<dbReference type="NCBIfam" id="TIGR01451">
    <property type="entry name" value="B_ant_repeat"/>
    <property type="match status" value="2"/>
</dbReference>
<dbReference type="EMBL" id="JAEHFJ010000012">
    <property type="protein sequence ID" value="MBJ2176195.1"/>
    <property type="molecule type" value="Genomic_DNA"/>
</dbReference>
<protein>
    <submittedName>
        <fullName evidence="5">DUF11 domain-containing protein</fullName>
    </submittedName>
</protein>
<dbReference type="InterPro" id="IPR035234">
    <property type="entry name" value="IgGFc-bd_N"/>
</dbReference>
<dbReference type="Pfam" id="PF19081">
    <property type="entry name" value="Ig_7"/>
    <property type="match status" value="1"/>
</dbReference>
<comment type="caution">
    <text evidence="5">The sequence shown here is derived from an EMBL/GenBank/DDBJ whole genome shotgun (WGS) entry which is preliminary data.</text>
</comment>
<feature type="domain" description="DUF11" evidence="2">
    <location>
        <begin position="547"/>
        <end position="661"/>
    </location>
</feature>
<feature type="compositionally biased region" description="Acidic residues" evidence="1">
    <location>
        <begin position="882"/>
        <end position="903"/>
    </location>
</feature>
<evidence type="ECO:0000256" key="1">
    <source>
        <dbReference type="SAM" id="MobiDB-lite"/>
    </source>
</evidence>
<dbReference type="SUPFAM" id="SSF103647">
    <property type="entry name" value="TSP type-3 repeat"/>
    <property type="match status" value="1"/>
</dbReference>
<evidence type="ECO:0000259" key="2">
    <source>
        <dbReference type="Pfam" id="PF01345"/>
    </source>
</evidence>
<dbReference type="InterPro" id="IPR013783">
    <property type="entry name" value="Ig-like_fold"/>
</dbReference>
<organism evidence="5 6">
    <name type="scientific">Aureibaculum flavum</name>
    <dbReference type="NCBI Taxonomy" id="2795986"/>
    <lineage>
        <taxon>Bacteria</taxon>
        <taxon>Pseudomonadati</taxon>
        <taxon>Bacteroidota</taxon>
        <taxon>Flavobacteriia</taxon>
        <taxon>Flavobacteriales</taxon>
        <taxon>Flavobacteriaceae</taxon>
        <taxon>Aureibaculum</taxon>
    </lineage>
</organism>
<feature type="compositionally biased region" description="Basic and acidic residues" evidence="1">
    <location>
        <begin position="869"/>
        <end position="881"/>
    </location>
</feature>
<dbReference type="Gene3D" id="2.60.40.1170">
    <property type="entry name" value="Mu homology domain, subdomain B"/>
    <property type="match status" value="1"/>
</dbReference>
<reference evidence="5 6" key="1">
    <citation type="submission" date="2020-12" db="EMBL/GenBank/DDBJ databases">
        <title>Aureibaculum luteum sp. nov. and Aureibaculum flavum sp. nov., novel members of the family Flavobacteriaceae isolated from Antarctic intertidal sediments.</title>
        <authorList>
            <person name="He X."/>
            <person name="Zhang X."/>
        </authorList>
    </citation>
    <scope>NUCLEOTIDE SEQUENCE [LARGE SCALE GENOMIC DNA]</scope>
    <source>
        <strain evidence="5 6">A20</strain>
    </source>
</reference>
<dbReference type="Pfam" id="PF01345">
    <property type="entry name" value="DUF11"/>
    <property type="match status" value="2"/>
</dbReference>
<keyword evidence="6" id="KW-1185">Reference proteome</keyword>
<dbReference type="InterPro" id="IPR047589">
    <property type="entry name" value="DUF11_rpt"/>
</dbReference>
<dbReference type="InterPro" id="IPR028974">
    <property type="entry name" value="TSP_type-3_rpt"/>
</dbReference>
<feature type="compositionally biased region" description="Low complexity" evidence="1">
    <location>
        <begin position="799"/>
        <end position="811"/>
    </location>
</feature>
<proteinExistence type="predicted"/>
<dbReference type="Pfam" id="PF17517">
    <property type="entry name" value="IgGFc_binding"/>
    <property type="match status" value="1"/>
</dbReference>